<dbReference type="OMA" id="YVLESVN"/>
<dbReference type="GO" id="GO:0016020">
    <property type="term" value="C:membrane"/>
    <property type="evidence" value="ECO:0007669"/>
    <property type="project" value="GOC"/>
</dbReference>
<dbReference type="PANTHER" id="PTHR12993:SF11">
    <property type="entry name" value="N-ACETYLGLUCOSAMINYL-PHOSPHATIDYLINOSITOL DE-N-ACETYLASE"/>
    <property type="match status" value="1"/>
</dbReference>
<dbReference type="AlphaFoldDB" id="F4QCM5"/>
<dbReference type="GO" id="GO:0006506">
    <property type="term" value="P:GPI anchor biosynthetic process"/>
    <property type="evidence" value="ECO:0007669"/>
    <property type="project" value="UniProtKB-UniPathway"/>
</dbReference>
<keyword evidence="3" id="KW-0732">Signal</keyword>
<dbReference type="SUPFAM" id="SSF102588">
    <property type="entry name" value="LmbE-like"/>
    <property type="match status" value="1"/>
</dbReference>
<evidence type="ECO:0000256" key="3">
    <source>
        <dbReference type="SAM" id="SignalP"/>
    </source>
</evidence>
<evidence type="ECO:0000313" key="5">
    <source>
        <dbReference type="Proteomes" id="UP000007797"/>
    </source>
</evidence>
<dbReference type="KEGG" id="dfa:DFA_12225"/>
<gene>
    <name evidence="4" type="primary">pigL</name>
    <name evidence="4" type="ORF">DFA_12225</name>
</gene>
<dbReference type="Proteomes" id="UP000007797">
    <property type="component" value="Unassembled WGS sequence"/>
</dbReference>
<evidence type="ECO:0000256" key="2">
    <source>
        <dbReference type="ARBA" id="ARBA00012176"/>
    </source>
</evidence>
<accession>F4QCM5</accession>
<comment type="similarity">
    <text evidence="1">Belongs to the PIGL family.</text>
</comment>
<keyword evidence="5" id="KW-1185">Reference proteome</keyword>
<dbReference type="OrthoDB" id="440160at2759"/>
<dbReference type="InterPro" id="IPR024078">
    <property type="entry name" value="LmbE-like_dom_sf"/>
</dbReference>
<dbReference type="InterPro" id="IPR003737">
    <property type="entry name" value="GlcNAc_PI_deacetylase-related"/>
</dbReference>
<protein>
    <recommendedName>
        <fullName evidence="2">N-acetylglucosaminylphosphatidylinositol deacetylase</fullName>
        <ecNumber evidence="2">3.5.1.89</ecNumber>
    </recommendedName>
</protein>
<dbReference type="GO" id="GO:0005783">
    <property type="term" value="C:endoplasmic reticulum"/>
    <property type="evidence" value="ECO:0007669"/>
    <property type="project" value="TreeGrafter"/>
</dbReference>
<dbReference type="EC" id="3.5.1.89" evidence="2"/>
<reference evidence="5" key="1">
    <citation type="journal article" date="2011" name="Genome Res.">
        <title>Phylogeny-wide analysis of social amoeba genomes highlights ancient origins for complex intercellular communication.</title>
        <authorList>
            <person name="Heidel A.J."/>
            <person name="Lawal H.M."/>
            <person name="Felder M."/>
            <person name="Schilde C."/>
            <person name="Helps N.R."/>
            <person name="Tunggal B."/>
            <person name="Rivero F."/>
            <person name="John U."/>
            <person name="Schleicher M."/>
            <person name="Eichinger L."/>
            <person name="Platzer M."/>
            <person name="Noegel A.A."/>
            <person name="Schaap P."/>
            <person name="Gloeckner G."/>
        </authorList>
    </citation>
    <scope>NUCLEOTIDE SEQUENCE [LARGE SCALE GENOMIC DNA]</scope>
    <source>
        <strain evidence="5">SH3</strain>
    </source>
</reference>
<evidence type="ECO:0000313" key="4">
    <source>
        <dbReference type="EMBL" id="EGG14453.1"/>
    </source>
</evidence>
<dbReference type="Gene3D" id="3.40.50.10320">
    <property type="entry name" value="LmbE-like"/>
    <property type="match status" value="1"/>
</dbReference>
<feature type="signal peptide" evidence="3">
    <location>
        <begin position="1"/>
        <end position="25"/>
    </location>
</feature>
<dbReference type="EMBL" id="GL883029">
    <property type="protein sequence ID" value="EGG14453.1"/>
    <property type="molecule type" value="Genomic_DNA"/>
</dbReference>
<evidence type="ECO:0000256" key="1">
    <source>
        <dbReference type="ARBA" id="ARBA00006066"/>
    </source>
</evidence>
<dbReference type="STRING" id="1054147.F4QCM5"/>
<name>F4QCM5_CACFS</name>
<organism evidence="4 5">
    <name type="scientific">Cavenderia fasciculata</name>
    <name type="common">Slime mold</name>
    <name type="synonym">Dictyostelium fasciculatum</name>
    <dbReference type="NCBI Taxonomy" id="261658"/>
    <lineage>
        <taxon>Eukaryota</taxon>
        <taxon>Amoebozoa</taxon>
        <taxon>Evosea</taxon>
        <taxon>Eumycetozoa</taxon>
        <taxon>Dictyostelia</taxon>
        <taxon>Acytosteliales</taxon>
        <taxon>Cavenderiaceae</taxon>
        <taxon>Cavenderia</taxon>
    </lineage>
</organism>
<dbReference type="GO" id="GO:0000225">
    <property type="term" value="F:N-acetylglucosaminylphosphatidylinositol deacetylase activity"/>
    <property type="evidence" value="ECO:0007669"/>
    <property type="project" value="UniProtKB-EC"/>
</dbReference>
<dbReference type="Pfam" id="PF02585">
    <property type="entry name" value="PIG-L"/>
    <property type="match status" value="1"/>
</dbReference>
<dbReference type="PANTHER" id="PTHR12993">
    <property type="entry name" value="N-ACETYLGLUCOSAMINYL-PHOSPHATIDYLINOSITOL DE-N-ACETYLASE-RELATED"/>
    <property type="match status" value="1"/>
</dbReference>
<proteinExistence type="inferred from homology"/>
<dbReference type="GeneID" id="14866285"/>
<sequence length="263" mass="30044">MKVVLVCSSLFILLLAYLFITFINQEDSGGNTINQEKEQGDMTTTPTTRILLAIAHPDDECMFFSPTLEYYQSIQGEESIVHVVCLSNGNADGLGKIREKELVNSCRCYGVARDHVAVVNDTNLPDGMDKDWDVTVISKYIQKYVDQWGITQILTFDHGGVSGHPNHISVSNGVKLYLKNNTKVKGYELESVNIIRKYIGIGDVFFSKWIFSSYDRLYTAYKLFGKNFEAMKQHASQLVWFRYLFVLFSRYSYCNTLVEIKQD</sequence>
<dbReference type="RefSeq" id="XP_004353862.1">
    <property type="nucleotide sequence ID" value="XM_004353810.1"/>
</dbReference>
<feature type="chain" id="PRO_5003320753" description="N-acetylglucosaminylphosphatidylinositol deacetylase" evidence="3">
    <location>
        <begin position="26"/>
        <end position="263"/>
    </location>
</feature>
<dbReference type="UniPathway" id="UPA00196"/>